<dbReference type="OrthoDB" id="2366576at2759"/>
<evidence type="ECO:0000313" key="2">
    <source>
        <dbReference type="Proteomes" id="UP000789396"/>
    </source>
</evidence>
<keyword evidence="2" id="KW-1185">Reference proteome</keyword>
<name>A0A9N9NZ86_9GLOM</name>
<protein>
    <submittedName>
        <fullName evidence="1">5192_t:CDS:1</fullName>
    </submittedName>
</protein>
<dbReference type="Proteomes" id="UP000789396">
    <property type="component" value="Unassembled WGS sequence"/>
</dbReference>
<dbReference type="AlphaFoldDB" id="A0A9N9NZ86"/>
<organism evidence="1 2">
    <name type="scientific">Racocetra fulgida</name>
    <dbReference type="NCBI Taxonomy" id="60492"/>
    <lineage>
        <taxon>Eukaryota</taxon>
        <taxon>Fungi</taxon>
        <taxon>Fungi incertae sedis</taxon>
        <taxon>Mucoromycota</taxon>
        <taxon>Glomeromycotina</taxon>
        <taxon>Glomeromycetes</taxon>
        <taxon>Diversisporales</taxon>
        <taxon>Gigasporaceae</taxon>
        <taxon>Racocetra</taxon>
    </lineage>
</organism>
<evidence type="ECO:0000313" key="1">
    <source>
        <dbReference type="EMBL" id="CAG8787427.1"/>
    </source>
</evidence>
<accession>A0A9N9NZ86</accession>
<dbReference type="EMBL" id="CAJVPZ010057918">
    <property type="protein sequence ID" value="CAG8787427.1"/>
    <property type="molecule type" value="Genomic_DNA"/>
</dbReference>
<proteinExistence type="predicted"/>
<reference evidence="1" key="1">
    <citation type="submission" date="2021-06" db="EMBL/GenBank/DDBJ databases">
        <authorList>
            <person name="Kallberg Y."/>
            <person name="Tangrot J."/>
            <person name="Rosling A."/>
        </authorList>
    </citation>
    <scope>NUCLEOTIDE SEQUENCE</scope>
    <source>
        <strain evidence="1">IN212</strain>
    </source>
</reference>
<comment type="caution">
    <text evidence="1">The sequence shown here is derived from an EMBL/GenBank/DDBJ whole genome shotgun (WGS) entry which is preliminary data.</text>
</comment>
<sequence>EHSHILSKEMIDFEESKKFNNKMLDDIKFITVFCKFGATSQRKFLENKYPLHPIYSKDLYTAISKFCPTQKSLSNDVSLVLN</sequence>
<feature type="non-terminal residue" evidence="1">
    <location>
        <position position="1"/>
    </location>
</feature>
<gene>
    <name evidence="1" type="ORF">RFULGI_LOCUS16387</name>
</gene>